<keyword evidence="1" id="KW-0732">Signal</keyword>
<dbReference type="Pfam" id="PF04402">
    <property type="entry name" value="SIMPL"/>
    <property type="match status" value="1"/>
</dbReference>
<dbReference type="PANTHER" id="PTHR34387">
    <property type="entry name" value="SLR1258 PROTEIN"/>
    <property type="match status" value="1"/>
</dbReference>
<proteinExistence type="predicted"/>
<evidence type="ECO:0000313" key="2">
    <source>
        <dbReference type="EMBL" id="KAA3759104.1"/>
    </source>
</evidence>
<sequence>MKTFVVLVTLWLSGILAISAQEDNNSRYIEVTGSSETEIIPDEIHFMITIKEYWQEEFEKKSKPEDYQTKVPVNEIEHNLMSALKQAGIAPSDIQTKEVGDYWRERGKDFLISKTFDIKLQNPDQINRIIQTVNTKGIQSMNIGELKNKDLQEYRKQGKIEALKAARQKADYLVAAMGQKLGNVLRIVEPEERSFSYFQPQSAMSNVAIPSYDSNPENFRTIKLRYQMTARFEILPAE</sequence>
<dbReference type="EMBL" id="VWMK01000024">
    <property type="protein sequence ID" value="KAA3759104.1"/>
    <property type="molecule type" value="Genomic_DNA"/>
</dbReference>
<evidence type="ECO:0000313" key="3">
    <source>
        <dbReference type="Proteomes" id="UP000422221"/>
    </source>
</evidence>
<gene>
    <name evidence="2" type="ORF">F3F73_19910</name>
</gene>
<name>A0A7J4XDY3_9BACE</name>
<feature type="signal peptide" evidence="1">
    <location>
        <begin position="1"/>
        <end position="20"/>
    </location>
</feature>
<dbReference type="Gene3D" id="3.30.70.2970">
    <property type="entry name" value="Protein of unknown function (DUF541), domain 2"/>
    <property type="match status" value="1"/>
</dbReference>
<dbReference type="InterPro" id="IPR007497">
    <property type="entry name" value="SIMPL/DUF541"/>
</dbReference>
<evidence type="ECO:0000256" key="1">
    <source>
        <dbReference type="SAM" id="SignalP"/>
    </source>
</evidence>
<organism evidence="2 3">
    <name type="scientific">Bacteroides salyersiae</name>
    <dbReference type="NCBI Taxonomy" id="291644"/>
    <lineage>
        <taxon>Bacteria</taxon>
        <taxon>Pseudomonadati</taxon>
        <taxon>Bacteroidota</taxon>
        <taxon>Bacteroidia</taxon>
        <taxon>Bacteroidales</taxon>
        <taxon>Bacteroidaceae</taxon>
        <taxon>Bacteroides</taxon>
    </lineage>
</organism>
<dbReference type="InterPro" id="IPR052022">
    <property type="entry name" value="26kDa_periplasmic_antigen"/>
</dbReference>
<comment type="caution">
    <text evidence="2">The sequence shown here is derived from an EMBL/GenBank/DDBJ whole genome shotgun (WGS) entry which is preliminary data.</text>
</comment>
<dbReference type="AlphaFoldDB" id="A0A7J4XDY3"/>
<dbReference type="Proteomes" id="UP000422221">
    <property type="component" value="Unassembled WGS sequence"/>
</dbReference>
<accession>A0A7J4XDY3</accession>
<dbReference type="Gene3D" id="3.30.110.170">
    <property type="entry name" value="Protein of unknown function (DUF541), domain 1"/>
    <property type="match status" value="1"/>
</dbReference>
<protein>
    <submittedName>
        <fullName evidence="2">DUF541 domain-containing protein</fullName>
    </submittedName>
</protein>
<dbReference type="RefSeq" id="WP_005930526.1">
    <property type="nucleotide sequence ID" value="NZ_CABKSE010000002.1"/>
</dbReference>
<dbReference type="GO" id="GO:0006974">
    <property type="term" value="P:DNA damage response"/>
    <property type="evidence" value="ECO:0007669"/>
    <property type="project" value="TreeGrafter"/>
</dbReference>
<dbReference type="PANTHER" id="PTHR34387:SF1">
    <property type="entry name" value="PERIPLASMIC IMMUNOGENIC PROTEIN"/>
    <property type="match status" value="1"/>
</dbReference>
<reference evidence="2 3" key="1">
    <citation type="journal article" date="2019" name="Nat. Med.">
        <title>A library of human gut bacterial isolates paired with longitudinal multiomics data enables mechanistic microbiome research.</title>
        <authorList>
            <person name="Poyet M."/>
            <person name="Groussin M."/>
            <person name="Gibbons S.M."/>
            <person name="Avila-Pacheco J."/>
            <person name="Jiang X."/>
            <person name="Kearney S.M."/>
            <person name="Perrotta A.R."/>
            <person name="Berdy B."/>
            <person name="Zhao S."/>
            <person name="Lieberman T.D."/>
            <person name="Swanson P.K."/>
            <person name="Smith M."/>
            <person name="Roesemann S."/>
            <person name="Alexander J.E."/>
            <person name="Rich S.A."/>
            <person name="Livny J."/>
            <person name="Vlamakis H."/>
            <person name="Clish C."/>
            <person name="Bullock K."/>
            <person name="Deik A."/>
            <person name="Scott J."/>
            <person name="Pierce K.A."/>
            <person name="Xavier R.J."/>
            <person name="Alm E.J."/>
        </authorList>
    </citation>
    <scope>NUCLEOTIDE SEQUENCE [LARGE SCALE GENOMIC DNA]</scope>
    <source>
        <strain evidence="2 3">BIOML-A10</strain>
    </source>
</reference>
<feature type="chain" id="PRO_5029667466" evidence="1">
    <location>
        <begin position="21"/>
        <end position="238"/>
    </location>
</feature>